<dbReference type="Gene3D" id="1.10.287.70">
    <property type="match status" value="1"/>
</dbReference>
<keyword evidence="4" id="KW-0732">Signal</keyword>
<evidence type="ECO:0000256" key="11">
    <source>
        <dbReference type="ARBA" id="ARBA00023257"/>
    </source>
</evidence>
<dbReference type="GeneID" id="20250821"/>
<dbReference type="GO" id="GO:0015276">
    <property type="term" value="F:ligand-gated monoatomic ion channel activity"/>
    <property type="evidence" value="ECO:0007669"/>
    <property type="project" value="InterPro"/>
</dbReference>
<feature type="binding site" evidence="15">
    <location>
        <position position="448"/>
    </location>
    <ligand>
        <name>L-glutamate</name>
        <dbReference type="ChEBI" id="CHEBI:29985"/>
    </ligand>
</feature>
<feature type="transmembrane region" description="Helical" evidence="18">
    <location>
        <begin position="537"/>
        <end position="559"/>
    </location>
</feature>
<organism evidence="22 23">
    <name type="scientific">Lottia gigantea</name>
    <name type="common">Giant owl limpet</name>
    <dbReference type="NCBI Taxonomy" id="225164"/>
    <lineage>
        <taxon>Eukaryota</taxon>
        <taxon>Metazoa</taxon>
        <taxon>Spiralia</taxon>
        <taxon>Lophotrochozoa</taxon>
        <taxon>Mollusca</taxon>
        <taxon>Gastropoda</taxon>
        <taxon>Patellogastropoda</taxon>
        <taxon>Lottioidea</taxon>
        <taxon>Lottiidae</taxon>
        <taxon>Lottia</taxon>
    </lineage>
</organism>
<dbReference type="InterPro" id="IPR001638">
    <property type="entry name" value="Solute-binding_3/MltF_N"/>
</dbReference>
<dbReference type="CTD" id="20250821"/>
<evidence type="ECO:0000259" key="21">
    <source>
        <dbReference type="SMART" id="SM00918"/>
    </source>
</evidence>
<dbReference type="Pfam" id="PF00060">
    <property type="entry name" value="Lig_chan"/>
    <property type="match status" value="1"/>
</dbReference>
<evidence type="ECO:0000256" key="3">
    <source>
        <dbReference type="ARBA" id="ARBA00022692"/>
    </source>
</evidence>
<feature type="transmembrane region" description="Helical" evidence="18">
    <location>
        <begin position="348"/>
        <end position="369"/>
    </location>
</feature>
<dbReference type="InterPro" id="IPR019594">
    <property type="entry name" value="Glu/Gly-bd"/>
</dbReference>
<dbReference type="Gene3D" id="3.40.190.10">
    <property type="entry name" value="Periplasmic binding protein-like II"/>
    <property type="match status" value="2"/>
</dbReference>
<feature type="binding site" evidence="15">
    <location>
        <position position="398"/>
    </location>
    <ligand>
        <name>L-glutamate</name>
        <dbReference type="ChEBI" id="CHEBI:29985"/>
    </ligand>
</feature>
<evidence type="ECO:0000256" key="12">
    <source>
        <dbReference type="ARBA" id="ARBA00023286"/>
    </source>
</evidence>
<feature type="site" description="Interaction with the cone snail toxin Con-ikot-ikot" evidence="16">
    <location>
        <position position="495"/>
    </location>
</feature>
<evidence type="ECO:0000313" key="22">
    <source>
        <dbReference type="EMBL" id="ESP00208.1"/>
    </source>
</evidence>
<dbReference type="EMBL" id="KB200814">
    <property type="protein sequence ID" value="ESP00208.1"/>
    <property type="molecule type" value="Genomic_DNA"/>
</dbReference>
<dbReference type="OrthoDB" id="5984008at2759"/>
<feature type="domain" description="Ionotropic glutamate receptor L-glutamate and glycine-binding" evidence="21">
    <location>
        <begin position="149"/>
        <end position="216"/>
    </location>
</feature>
<dbReference type="InterPro" id="IPR028082">
    <property type="entry name" value="Peripla_BP_I"/>
</dbReference>
<dbReference type="InterPro" id="IPR001320">
    <property type="entry name" value="Iontro_rcpt_C"/>
</dbReference>
<keyword evidence="13" id="KW-0407">Ion channel</keyword>
<dbReference type="Pfam" id="PF01094">
    <property type="entry name" value="ANF_receptor"/>
    <property type="match status" value="1"/>
</dbReference>
<evidence type="ECO:0000256" key="5">
    <source>
        <dbReference type="ARBA" id="ARBA00022989"/>
    </source>
</evidence>
<dbReference type="PANTHER" id="PTHR18966">
    <property type="entry name" value="IONOTROPIC GLUTAMATE RECEPTOR"/>
    <property type="match status" value="1"/>
</dbReference>
<evidence type="ECO:0000259" key="19">
    <source>
        <dbReference type="SMART" id="SM00062"/>
    </source>
</evidence>
<evidence type="ECO:0000313" key="23">
    <source>
        <dbReference type="Proteomes" id="UP000030746"/>
    </source>
</evidence>
<comment type="subcellular location">
    <subcellularLocation>
        <location evidence="14">Postsynaptic cell membrane</location>
        <topology evidence="14">Multi-pass membrane protein</topology>
    </subcellularLocation>
</comment>
<dbReference type="KEGG" id="lgi:LOTGIDRAFT_238650"/>
<feature type="binding site" evidence="15">
    <location>
        <position position="397"/>
    </location>
    <ligand>
        <name>L-glutamate</name>
        <dbReference type="ChEBI" id="CHEBI:29985"/>
    </ligand>
</feature>
<evidence type="ECO:0000256" key="6">
    <source>
        <dbReference type="ARBA" id="ARBA00023018"/>
    </source>
</evidence>
<feature type="site" description="Interaction with the cone snail toxin Con-ikot-ikot" evidence="16">
    <location>
        <position position="403"/>
    </location>
</feature>
<evidence type="ECO:0000256" key="8">
    <source>
        <dbReference type="ARBA" id="ARBA00023136"/>
    </source>
</evidence>
<dbReference type="SMART" id="SM00062">
    <property type="entry name" value="PBPb"/>
    <property type="match status" value="1"/>
</dbReference>
<evidence type="ECO:0000256" key="15">
    <source>
        <dbReference type="PIRSR" id="PIRSR601508-1"/>
    </source>
</evidence>
<proteinExistence type="predicted"/>
<dbReference type="Proteomes" id="UP000030746">
    <property type="component" value="Unassembled WGS sequence"/>
</dbReference>
<dbReference type="InterPro" id="IPR001508">
    <property type="entry name" value="Iono_Glu_rcpt_met"/>
</dbReference>
<reference evidence="22 23" key="1">
    <citation type="journal article" date="2013" name="Nature">
        <title>Insights into bilaterian evolution from three spiralian genomes.</title>
        <authorList>
            <person name="Simakov O."/>
            <person name="Marletaz F."/>
            <person name="Cho S.J."/>
            <person name="Edsinger-Gonzales E."/>
            <person name="Havlak P."/>
            <person name="Hellsten U."/>
            <person name="Kuo D.H."/>
            <person name="Larsson T."/>
            <person name="Lv J."/>
            <person name="Arendt D."/>
            <person name="Savage R."/>
            <person name="Osoegawa K."/>
            <person name="de Jong P."/>
            <person name="Grimwood J."/>
            <person name="Chapman J.A."/>
            <person name="Shapiro H."/>
            <person name="Aerts A."/>
            <person name="Otillar R.P."/>
            <person name="Terry A.Y."/>
            <person name="Boore J.L."/>
            <person name="Grigoriev I.V."/>
            <person name="Lindberg D.R."/>
            <person name="Seaver E.C."/>
            <person name="Weisblat D.A."/>
            <person name="Putnam N.H."/>
            <person name="Rokhsar D.S."/>
        </authorList>
    </citation>
    <scope>NUCLEOTIDE SEQUENCE [LARGE SCALE GENOMIC DNA]</scope>
</reference>
<dbReference type="OMA" id="AIGEYCI"/>
<evidence type="ECO:0000256" key="17">
    <source>
        <dbReference type="PIRSR" id="PIRSR601508-3"/>
    </source>
</evidence>
<keyword evidence="17" id="KW-1015">Disulfide bond</keyword>
<keyword evidence="7" id="KW-0406">Ion transport</keyword>
<evidence type="ECO:0000256" key="1">
    <source>
        <dbReference type="ARBA" id="ARBA00022448"/>
    </source>
</evidence>
<feature type="domain" description="Solute-binding protein family 3/N-terminal" evidence="19">
    <location>
        <begin position="141"/>
        <end position="513"/>
    </location>
</feature>
<dbReference type="InterPro" id="IPR001828">
    <property type="entry name" value="ANF_lig-bd_rcpt"/>
</dbReference>
<protein>
    <recommendedName>
        <fullName evidence="24">Glutamate receptor</fullName>
    </recommendedName>
</protein>
<evidence type="ECO:0000256" key="10">
    <source>
        <dbReference type="ARBA" id="ARBA00023180"/>
    </source>
</evidence>
<sequence>MSLLVDAALSIDGVDTISKALKLMIQRQERVFQYTFRRSEVFNYNRTKGIPCISPPIPWMHGKDIYESIKRVKFEGLTGNLAFDERGYRKDYRLDVLTVSLNNGPEKIGEWDSNTGLKSVYDEEEDSGDTWNYTRTDYERTVVSIISPPFLYRNNKTDNGRPPTGNDRYEGYCKDLADALARELGLSYRMVIVKDNKYGVELENKSWNGIIGELRRGRADLAVAPLTITAERERVVDFSKPFMNVGISIMIRKPEKQKPGVFSFMEPFTINIWACITIAYVLVSVSIYMASRFSPYEWSTEDLTSGHIYHNQFTLPNAFWFSMGALMLQGSDHVCPRSTAGRIIGGAWWFFVLITISSYTANLAAFLTIERMLTPIDSADALAKQTDIAYGTVEDGSTKSFFKKSKVTTYKNMWNYMSTASPPVFTKSIQEGVERVRNTKGKYAFLLESSNNDFYNNRKPCNTMRVGPNLDLKGFGIATPLNSHLKEAINYVVLKLKEDGTLHKLQQTWWFEKGECGTNPGHRESKKRSLSLSNVSGIFYILISGLVLAIIIGLIEIYYGKRHPPKLVHYSYSRRWQNSRPNLGVTSREHHNGLFVEAMIK</sequence>
<dbReference type="SUPFAM" id="SSF53850">
    <property type="entry name" value="Periplasmic binding protein-like II"/>
    <property type="match status" value="1"/>
</dbReference>
<dbReference type="Pfam" id="PF10613">
    <property type="entry name" value="Lig_chan-Glu_bd"/>
    <property type="match status" value="1"/>
</dbReference>
<feature type="binding site" evidence="15">
    <location>
        <position position="232"/>
    </location>
    <ligand>
        <name>L-glutamate</name>
        <dbReference type="ChEBI" id="CHEBI:29985"/>
    </ligand>
</feature>
<evidence type="ECO:0000256" key="7">
    <source>
        <dbReference type="ARBA" id="ARBA00023065"/>
    </source>
</evidence>
<dbReference type="SMART" id="SM00079">
    <property type="entry name" value="PBPe"/>
    <property type="match status" value="1"/>
</dbReference>
<feature type="binding site" evidence="15">
    <location>
        <position position="225"/>
    </location>
    <ligand>
        <name>L-glutamate</name>
        <dbReference type="ChEBI" id="CHEBI:29985"/>
    </ligand>
</feature>
<keyword evidence="2" id="KW-1003">Cell membrane</keyword>
<evidence type="ECO:0000256" key="9">
    <source>
        <dbReference type="ARBA" id="ARBA00023170"/>
    </source>
</evidence>
<dbReference type="SUPFAM" id="SSF81324">
    <property type="entry name" value="Voltage-gated potassium channels"/>
    <property type="match status" value="1"/>
</dbReference>
<dbReference type="GO" id="GO:0038023">
    <property type="term" value="F:signaling receptor activity"/>
    <property type="evidence" value="ECO:0007669"/>
    <property type="project" value="InterPro"/>
</dbReference>
<evidence type="ECO:0000256" key="13">
    <source>
        <dbReference type="ARBA" id="ARBA00023303"/>
    </source>
</evidence>
<dbReference type="InterPro" id="IPR015683">
    <property type="entry name" value="Ionotropic_Glu_rcpt"/>
</dbReference>
<feature type="site" description="Crucial to convey clamshell closure to channel opening" evidence="16">
    <location>
        <position position="376"/>
    </location>
</feature>
<keyword evidence="6" id="KW-0770">Synapse</keyword>
<keyword evidence="3 18" id="KW-0812">Transmembrane</keyword>
<dbReference type="FunFam" id="1.10.287.70:FF:000010">
    <property type="entry name" value="Putative glutamate receptor ionotropic kainate 1"/>
    <property type="match status" value="1"/>
</dbReference>
<evidence type="ECO:0000256" key="2">
    <source>
        <dbReference type="ARBA" id="ARBA00022475"/>
    </source>
</evidence>
<keyword evidence="8 18" id="KW-0472">Membrane</keyword>
<keyword evidence="9" id="KW-0675">Receptor</keyword>
<keyword evidence="5 18" id="KW-1133">Transmembrane helix</keyword>
<feature type="binding site" evidence="15">
    <location>
        <position position="227"/>
    </location>
    <ligand>
        <name>L-glutamate</name>
        <dbReference type="ChEBI" id="CHEBI:29985"/>
    </ligand>
</feature>
<evidence type="ECO:0000256" key="4">
    <source>
        <dbReference type="ARBA" id="ARBA00022729"/>
    </source>
</evidence>
<accession>V4ASF8</accession>
<feature type="disulfide bond" evidence="17">
    <location>
        <begin position="461"/>
        <end position="516"/>
    </location>
</feature>
<evidence type="ECO:0000256" key="18">
    <source>
        <dbReference type="SAM" id="Phobius"/>
    </source>
</evidence>
<keyword evidence="12" id="KW-1071">Ligand-gated ion channel</keyword>
<feature type="domain" description="Ionotropic glutamate receptor C-terminal" evidence="20">
    <location>
        <begin position="139"/>
        <end position="512"/>
    </location>
</feature>
<evidence type="ECO:0008006" key="24">
    <source>
        <dbReference type="Google" id="ProtNLM"/>
    </source>
</evidence>
<evidence type="ECO:0000256" key="16">
    <source>
        <dbReference type="PIRSR" id="PIRSR601508-2"/>
    </source>
</evidence>
<keyword evidence="11" id="KW-0628">Postsynaptic cell membrane</keyword>
<dbReference type="SUPFAM" id="SSF53822">
    <property type="entry name" value="Periplasmic binding protein-like I"/>
    <property type="match status" value="1"/>
</dbReference>
<dbReference type="STRING" id="225164.V4ASF8"/>
<dbReference type="Gene3D" id="3.40.50.2300">
    <property type="match status" value="2"/>
</dbReference>
<name>V4ASF8_LOTGI</name>
<dbReference type="SMART" id="SM00918">
    <property type="entry name" value="Lig_chan-Glu_bd"/>
    <property type="match status" value="1"/>
</dbReference>
<dbReference type="PRINTS" id="PR00177">
    <property type="entry name" value="NMDARECEPTOR"/>
</dbReference>
<evidence type="ECO:0000256" key="14">
    <source>
        <dbReference type="ARBA" id="ARBA00034104"/>
    </source>
</evidence>
<gene>
    <name evidence="22" type="ORF">LOTGIDRAFT_238650</name>
</gene>
<keyword evidence="1" id="KW-0813">Transport</keyword>
<dbReference type="HOGENOM" id="CLU_007257_0_1_1"/>
<dbReference type="FunFam" id="3.40.190.10:FF:000060">
    <property type="entry name" value="Glutamate receptor ionotropic, kainate 1"/>
    <property type="match status" value="1"/>
</dbReference>
<keyword evidence="10" id="KW-0325">Glycoprotein</keyword>
<dbReference type="FunFam" id="3.40.190.10:FF:000024">
    <property type="entry name" value="Glutamate receptor, ionotropic, delta 1"/>
    <property type="match status" value="1"/>
</dbReference>
<feature type="transmembrane region" description="Helical" evidence="18">
    <location>
        <begin position="268"/>
        <end position="289"/>
    </location>
</feature>
<dbReference type="AlphaFoldDB" id="V4ASF8"/>
<keyword evidence="23" id="KW-1185">Reference proteome</keyword>
<dbReference type="RefSeq" id="XP_009049093.1">
    <property type="nucleotide sequence ID" value="XM_009050845.1"/>
</dbReference>
<evidence type="ECO:0000259" key="20">
    <source>
        <dbReference type="SMART" id="SM00079"/>
    </source>
</evidence>
<dbReference type="GO" id="GO:0045211">
    <property type="term" value="C:postsynaptic membrane"/>
    <property type="evidence" value="ECO:0007669"/>
    <property type="project" value="UniProtKB-SubCell"/>
</dbReference>